<name>A0AAD1IXX5_MYCMB</name>
<evidence type="ECO:0000313" key="3">
    <source>
        <dbReference type="Proteomes" id="UP000466039"/>
    </source>
</evidence>
<dbReference type="AlphaFoldDB" id="A0AAD1IXX5"/>
<protein>
    <recommendedName>
        <fullName evidence="4">Terminase small subunit</fullName>
    </recommendedName>
</protein>
<proteinExistence type="predicted"/>
<evidence type="ECO:0000313" key="2">
    <source>
        <dbReference type="EMBL" id="BBZ62974.1"/>
    </source>
</evidence>
<organism evidence="2 3">
    <name type="scientific">Mycolicibacterium monacense</name>
    <name type="common">Mycobacterium monacense</name>
    <dbReference type="NCBI Taxonomy" id="85693"/>
    <lineage>
        <taxon>Bacteria</taxon>
        <taxon>Bacillati</taxon>
        <taxon>Actinomycetota</taxon>
        <taxon>Actinomycetes</taxon>
        <taxon>Mycobacteriales</taxon>
        <taxon>Mycobacteriaceae</taxon>
        <taxon>Mycolicibacterium</taxon>
    </lineage>
</organism>
<evidence type="ECO:0000256" key="1">
    <source>
        <dbReference type="SAM" id="MobiDB-lite"/>
    </source>
</evidence>
<sequence length="110" mass="11819">MTERRLRVMKAGENVPVKRASRKAAPKSVVEAARSGDRRQLLVALQHRIAKAIDDPKATGPAFAALVKQQRDIAAEIYAIDLAADAGSLTSGPQSAVAMTPDEPWDESKI</sequence>
<dbReference type="Proteomes" id="UP000466039">
    <property type="component" value="Chromosome"/>
</dbReference>
<gene>
    <name evidence="2" type="ORF">MMON_42750</name>
</gene>
<accession>A0AAD1IXX5</accession>
<keyword evidence="3" id="KW-1185">Reference proteome</keyword>
<reference evidence="2 3" key="1">
    <citation type="journal article" date="2019" name="Emerg. Microbes Infect.">
        <title>Comprehensive subspecies identification of 175 nontuberculous mycobacteria species based on 7547 genomic profiles.</title>
        <authorList>
            <person name="Matsumoto Y."/>
            <person name="Kinjo T."/>
            <person name="Motooka D."/>
            <person name="Nabeya D."/>
            <person name="Jung N."/>
            <person name="Uechi K."/>
            <person name="Horii T."/>
            <person name="Iida T."/>
            <person name="Fujita J."/>
            <person name="Nakamura S."/>
        </authorList>
    </citation>
    <scope>NUCLEOTIDE SEQUENCE [LARGE SCALE GENOMIC DNA]</scope>
    <source>
        <strain evidence="2 3">JCM 15658</strain>
    </source>
</reference>
<dbReference type="EMBL" id="AP022617">
    <property type="protein sequence ID" value="BBZ62974.1"/>
    <property type="molecule type" value="Genomic_DNA"/>
</dbReference>
<evidence type="ECO:0008006" key="4">
    <source>
        <dbReference type="Google" id="ProtNLM"/>
    </source>
</evidence>
<feature type="region of interest" description="Disordered" evidence="1">
    <location>
        <begin position="89"/>
        <end position="110"/>
    </location>
</feature>